<accession>A0A0B3SYA9</accession>
<reference evidence="2 3" key="1">
    <citation type="submission" date="2014-10" db="EMBL/GenBank/DDBJ databases">
        <title>Genome sequence of Ponticoccus sp. strain UMTAT08 isolated from clonal culture of toxic dinoflagellate Alexandrium tamiyavanichii.</title>
        <authorList>
            <person name="Gan H.Y."/>
            <person name="Muhd D.-D."/>
            <person name="Mohd Noor M.E."/>
            <person name="Yeong Y.S."/>
            <person name="Usup G."/>
        </authorList>
    </citation>
    <scope>NUCLEOTIDE SEQUENCE [LARGE SCALE GENOMIC DNA]</scope>
    <source>
        <strain evidence="2 3">UMTAT08</strain>
    </source>
</reference>
<keyword evidence="2" id="KW-0032">Aminotransferase</keyword>
<dbReference type="AlphaFoldDB" id="A0A0B3SYA9"/>
<evidence type="ECO:0000313" key="3">
    <source>
        <dbReference type="Proteomes" id="UP000030960"/>
    </source>
</evidence>
<evidence type="ECO:0000313" key="2">
    <source>
        <dbReference type="EMBL" id="KHQ55389.1"/>
    </source>
</evidence>
<dbReference type="Pfam" id="PF00425">
    <property type="entry name" value="Chorismate_bind"/>
    <property type="match status" value="1"/>
</dbReference>
<comment type="caution">
    <text evidence="2">The sequence shown here is derived from an EMBL/GenBank/DDBJ whole genome shotgun (WGS) entry which is preliminary data.</text>
</comment>
<dbReference type="InterPro" id="IPR019999">
    <property type="entry name" value="Anth_synth_I-like"/>
</dbReference>
<dbReference type="OrthoDB" id="9803598at2"/>
<name>A0A0B3SYA9_9RHOB</name>
<dbReference type="Proteomes" id="UP000030960">
    <property type="component" value="Unassembled WGS sequence"/>
</dbReference>
<gene>
    <name evidence="2" type="primary">pabB</name>
    <name evidence="2" type="ORF">OA50_00426</name>
</gene>
<feature type="domain" description="Chorismate-utilising enzyme C-terminal" evidence="1">
    <location>
        <begin position="108"/>
        <end position="361"/>
    </location>
</feature>
<dbReference type="GO" id="GO:0009396">
    <property type="term" value="P:folic acid-containing compound biosynthetic process"/>
    <property type="evidence" value="ECO:0007669"/>
    <property type="project" value="InterPro"/>
</dbReference>
<dbReference type="PANTHER" id="PTHR11236:SF50">
    <property type="entry name" value="AMINODEOXYCHORISMATE SYNTHASE COMPONENT 1"/>
    <property type="match status" value="1"/>
</dbReference>
<evidence type="ECO:0000259" key="1">
    <source>
        <dbReference type="Pfam" id="PF00425"/>
    </source>
</evidence>
<dbReference type="PRINTS" id="PR00095">
    <property type="entry name" value="ANTSNTHASEI"/>
</dbReference>
<keyword evidence="2" id="KW-0808">Transferase</keyword>
<dbReference type="Gene3D" id="3.60.120.10">
    <property type="entry name" value="Anthranilate synthase"/>
    <property type="match status" value="1"/>
</dbReference>
<organism evidence="2 3">
    <name type="scientific">Mameliella alba</name>
    <dbReference type="NCBI Taxonomy" id="561184"/>
    <lineage>
        <taxon>Bacteria</taxon>
        <taxon>Pseudomonadati</taxon>
        <taxon>Pseudomonadota</taxon>
        <taxon>Alphaproteobacteria</taxon>
        <taxon>Rhodobacterales</taxon>
        <taxon>Roseobacteraceae</taxon>
        <taxon>Mameliella</taxon>
    </lineage>
</organism>
<dbReference type="RefSeq" id="WP_043136677.1">
    <property type="nucleotide sequence ID" value="NZ_JSUQ01000001.1"/>
</dbReference>
<dbReference type="SUPFAM" id="SSF56322">
    <property type="entry name" value="ADC synthase"/>
    <property type="match status" value="1"/>
</dbReference>
<dbReference type="InterPro" id="IPR005801">
    <property type="entry name" value="ADC_synthase"/>
</dbReference>
<dbReference type="PANTHER" id="PTHR11236">
    <property type="entry name" value="AMINOBENZOATE/ANTHRANILATE SYNTHASE"/>
    <property type="match status" value="1"/>
</dbReference>
<dbReference type="NCBIfam" id="TIGR00553">
    <property type="entry name" value="pabB"/>
    <property type="match status" value="1"/>
</dbReference>
<sequence>MEIRFDFGPGYAAAEFANPSRLIRADSTEDVPTALAELDAARQAGQWLAGYASYELGYALEPRLEDRMPGRRRMPLLCFGVYPAPGPASAPRGGDFSLGTFRPDWDATRYASAFAQVHDWIGSGDIYQANLTFPLCAPCSGDLRALYGALSARQPVSHGALVMPDDGPAILSRSPELFFRVDENGRIATRPMKGTAPRGRTAKEDADLRRWLAGDEKTLAENLMIVDLLRNDLSRVATPGTVSVPELFKVETYETVHQMVSQIEARLAPGIELSDIFRALFPCGSITGAPKIRAMEVINDLETAPREAYCGAIGWAAPDGRSEFNVAIRTLLVENGTAVLNIGGGLVWDSSADNEYEEALWKSRFATFQQEPA</sequence>
<dbReference type="EMBL" id="JSUQ01000001">
    <property type="protein sequence ID" value="KHQ55389.1"/>
    <property type="molecule type" value="Genomic_DNA"/>
</dbReference>
<proteinExistence type="predicted"/>
<dbReference type="GO" id="GO:0046820">
    <property type="term" value="F:4-amino-4-deoxychorismate synthase activity"/>
    <property type="evidence" value="ECO:0007669"/>
    <property type="project" value="UniProtKB-EC"/>
</dbReference>
<dbReference type="STRING" id="561184.SAMN05216376_103429"/>
<dbReference type="EC" id="2.6.1.85" evidence="2"/>
<dbReference type="InterPro" id="IPR015890">
    <property type="entry name" value="Chorismate_C"/>
</dbReference>
<dbReference type="PATRIC" id="fig|1515334.3.peg.428"/>
<dbReference type="NCBIfam" id="NF005698">
    <property type="entry name" value="PRK07508.1"/>
    <property type="match status" value="1"/>
</dbReference>
<dbReference type="GO" id="GO:0000162">
    <property type="term" value="P:L-tryptophan biosynthetic process"/>
    <property type="evidence" value="ECO:0007669"/>
    <property type="project" value="TreeGrafter"/>
</dbReference>
<protein>
    <submittedName>
        <fullName evidence="2">Aminodeoxychorismate synthase, component I</fullName>
        <ecNumber evidence="2">2.6.1.85</ecNumber>
    </submittedName>
</protein>
<dbReference type="InterPro" id="IPR005802">
    <property type="entry name" value="ADC_synth_comp_1"/>
</dbReference>
<keyword evidence="3" id="KW-1185">Reference proteome</keyword>